<dbReference type="EMBL" id="JABENB010000001">
    <property type="protein sequence ID" value="NNG38639.1"/>
    <property type="molecule type" value="Genomic_DNA"/>
</dbReference>
<keyword evidence="1" id="KW-0732">Signal</keyword>
<gene>
    <name evidence="2" type="ORF">HJ588_05025</name>
</gene>
<evidence type="ECO:0000313" key="2">
    <source>
        <dbReference type="EMBL" id="NNG38639.1"/>
    </source>
</evidence>
<organism evidence="2 3">
    <name type="scientific">Flexivirga aerilata</name>
    <dbReference type="NCBI Taxonomy" id="1656889"/>
    <lineage>
        <taxon>Bacteria</taxon>
        <taxon>Bacillati</taxon>
        <taxon>Actinomycetota</taxon>
        <taxon>Actinomycetes</taxon>
        <taxon>Micrococcales</taxon>
        <taxon>Dermacoccaceae</taxon>
        <taxon>Flexivirga</taxon>
    </lineage>
</organism>
<dbReference type="InterPro" id="IPR005297">
    <property type="entry name" value="Lipoprotein_repeat"/>
</dbReference>
<protein>
    <recommendedName>
        <fullName evidence="4">Lipoprotein with Yx(FWY)xxD motif</fullName>
    </recommendedName>
</protein>
<sequence length="170" mass="16239">MSTRKLLGAVAATAAAMSLTACGSSGGAYSGSPSASATAGTGNATVQTASTGLGTVVVDGSGRTVYVFDKDTQGATKSACTGPCLATWPPVPAGSAPKADGVSGTLGSITGNAGTKQLTLNGWPLYYFSADAGPGAVAGQGVQGIWWAVSPAGSKVTTTAPATTGQGGAY</sequence>
<comment type="caution">
    <text evidence="2">The sequence shown here is derived from an EMBL/GenBank/DDBJ whole genome shotgun (WGS) entry which is preliminary data.</text>
</comment>
<dbReference type="PROSITE" id="PS51257">
    <property type="entry name" value="PROKAR_LIPOPROTEIN"/>
    <property type="match status" value="1"/>
</dbReference>
<accession>A0A849ADW9</accession>
<evidence type="ECO:0000313" key="3">
    <source>
        <dbReference type="Proteomes" id="UP000557772"/>
    </source>
</evidence>
<keyword evidence="3" id="KW-1185">Reference proteome</keyword>
<feature type="chain" id="PRO_5032948366" description="Lipoprotein with Yx(FWY)xxD motif" evidence="1">
    <location>
        <begin position="24"/>
        <end position="170"/>
    </location>
</feature>
<dbReference type="GO" id="GO:0043448">
    <property type="term" value="P:alkane catabolic process"/>
    <property type="evidence" value="ECO:0007669"/>
    <property type="project" value="TreeGrafter"/>
</dbReference>
<evidence type="ECO:0008006" key="4">
    <source>
        <dbReference type="Google" id="ProtNLM"/>
    </source>
</evidence>
<dbReference type="AlphaFoldDB" id="A0A849ADW9"/>
<dbReference type="Proteomes" id="UP000557772">
    <property type="component" value="Unassembled WGS sequence"/>
</dbReference>
<dbReference type="PANTHER" id="PTHR39335:SF1">
    <property type="entry name" value="BLL4220 PROTEIN"/>
    <property type="match status" value="1"/>
</dbReference>
<name>A0A849ADW9_9MICO</name>
<dbReference type="PANTHER" id="PTHR39335">
    <property type="entry name" value="BLL4220 PROTEIN"/>
    <property type="match status" value="1"/>
</dbReference>
<feature type="signal peptide" evidence="1">
    <location>
        <begin position="1"/>
        <end position="23"/>
    </location>
</feature>
<reference evidence="2 3" key="1">
    <citation type="submission" date="2020-05" db="EMBL/GenBank/DDBJ databases">
        <title>Flexivirga sp. ID2601S isolated from air conditioner.</title>
        <authorList>
            <person name="Kim D.H."/>
        </authorList>
    </citation>
    <scope>NUCLEOTIDE SEQUENCE [LARGE SCALE GENOMIC DNA]</scope>
    <source>
        <strain evidence="2 3">ID2601S</strain>
    </source>
</reference>
<proteinExistence type="predicted"/>
<dbReference type="Pfam" id="PF03640">
    <property type="entry name" value="Lipoprotein_15"/>
    <property type="match status" value="2"/>
</dbReference>
<evidence type="ECO:0000256" key="1">
    <source>
        <dbReference type="SAM" id="SignalP"/>
    </source>
</evidence>